<comment type="caution">
    <text evidence="3">The sequence shown here is derived from an EMBL/GenBank/DDBJ whole genome shotgun (WGS) entry which is preliminary data.</text>
</comment>
<evidence type="ECO:0000259" key="2">
    <source>
        <dbReference type="Pfam" id="PF00125"/>
    </source>
</evidence>
<dbReference type="AlphaFoldDB" id="A0A835ASL0"/>
<dbReference type="PROSITE" id="PS00959">
    <property type="entry name" value="HISTONE_H3_2"/>
    <property type="match status" value="1"/>
</dbReference>
<evidence type="ECO:0000256" key="1">
    <source>
        <dbReference type="ARBA" id="ARBA00010343"/>
    </source>
</evidence>
<organism evidence="3 4">
    <name type="scientific">Digitaria exilis</name>
    <dbReference type="NCBI Taxonomy" id="1010633"/>
    <lineage>
        <taxon>Eukaryota</taxon>
        <taxon>Viridiplantae</taxon>
        <taxon>Streptophyta</taxon>
        <taxon>Embryophyta</taxon>
        <taxon>Tracheophyta</taxon>
        <taxon>Spermatophyta</taxon>
        <taxon>Magnoliopsida</taxon>
        <taxon>Liliopsida</taxon>
        <taxon>Poales</taxon>
        <taxon>Poaceae</taxon>
        <taxon>PACMAD clade</taxon>
        <taxon>Panicoideae</taxon>
        <taxon>Panicodae</taxon>
        <taxon>Paniceae</taxon>
        <taxon>Anthephorinae</taxon>
        <taxon>Digitaria</taxon>
    </lineage>
</organism>
<feature type="domain" description="Core Histone H2A/H2B/H3" evidence="2">
    <location>
        <begin position="47"/>
        <end position="126"/>
    </location>
</feature>
<dbReference type="InterPro" id="IPR007125">
    <property type="entry name" value="H2A/H2B/H3"/>
</dbReference>
<dbReference type="PANTHER" id="PTHR11426">
    <property type="entry name" value="HISTONE H3"/>
    <property type="match status" value="1"/>
</dbReference>
<evidence type="ECO:0000313" key="3">
    <source>
        <dbReference type="EMBL" id="KAF8668982.1"/>
    </source>
</evidence>
<dbReference type="EMBL" id="JACEFO010002273">
    <property type="protein sequence ID" value="KAF8668982.1"/>
    <property type="molecule type" value="Genomic_DNA"/>
</dbReference>
<name>A0A835ASL0_9POAL</name>
<dbReference type="OrthoDB" id="842664at2759"/>
<sequence length="135" mass="15246">MGVSSFSICYRVCCSYHVLFTLGCFLGEAGTPGRAQQKVKKPHRWKPGTVALREIKKLQKTTELLIPFAPFVRLVREISDAYARDVSRWTPEALLALQEAAEFHLIELFDVANLCAIHARRVTLSKLSLNGRLFL</sequence>
<dbReference type="Proteomes" id="UP000636709">
    <property type="component" value="Unassembled WGS sequence"/>
</dbReference>
<dbReference type="Gene3D" id="1.10.20.10">
    <property type="entry name" value="Histone, subunit A"/>
    <property type="match status" value="1"/>
</dbReference>
<proteinExistence type="inferred from homology"/>
<dbReference type="GO" id="GO:0000786">
    <property type="term" value="C:nucleosome"/>
    <property type="evidence" value="ECO:0007669"/>
    <property type="project" value="InterPro"/>
</dbReference>
<accession>A0A835ASL0</accession>
<evidence type="ECO:0000313" key="4">
    <source>
        <dbReference type="Proteomes" id="UP000636709"/>
    </source>
</evidence>
<keyword evidence="4" id="KW-1185">Reference proteome</keyword>
<dbReference type="PRINTS" id="PR00622">
    <property type="entry name" value="HISTONEH3"/>
</dbReference>
<dbReference type="GO" id="GO:0003677">
    <property type="term" value="F:DNA binding"/>
    <property type="evidence" value="ECO:0007669"/>
    <property type="project" value="InterPro"/>
</dbReference>
<comment type="similarity">
    <text evidence="1">Belongs to the histone H3 family.</text>
</comment>
<dbReference type="GO" id="GO:0030527">
    <property type="term" value="F:structural constituent of chromatin"/>
    <property type="evidence" value="ECO:0007669"/>
    <property type="project" value="InterPro"/>
</dbReference>
<reference evidence="3" key="1">
    <citation type="submission" date="2020-07" db="EMBL/GenBank/DDBJ databases">
        <title>Genome sequence and genetic diversity analysis of an under-domesticated orphan crop, white fonio (Digitaria exilis).</title>
        <authorList>
            <person name="Bennetzen J.L."/>
            <person name="Chen S."/>
            <person name="Ma X."/>
            <person name="Wang X."/>
            <person name="Yssel A.E.J."/>
            <person name="Chaluvadi S.R."/>
            <person name="Johnson M."/>
            <person name="Gangashetty P."/>
            <person name="Hamidou F."/>
            <person name="Sanogo M.D."/>
            <person name="Zwaenepoel A."/>
            <person name="Wallace J."/>
            <person name="Van De Peer Y."/>
            <person name="Van Deynze A."/>
        </authorList>
    </citation>
    <scope>NUCLEOTIDE SEQUENCE</scope>
    <source>
        <tissue evidence="3">Leaves</tissue>
    </source>
</reference>
<dbReference type="InterPro" id="IPR000164">
    <property type="entry name" value="Histone_H3/CENP-A"/>
</dbReference>
<dbReference type="GO" id="GO:0046982">
    <property type="term" value="F:protein heterodimerization activity"/>
    <property type="evidence" value="ECO:0007669"/>
    <property type="project" value="InterPro"/>
</dbReference>
<protein>
    <recommendedName>
        <fullName evidence="2">Core Histone H2A/H2B/H3 domain-containing protein</fullName>
    </recommendedName>
</protein>
<dbReference type="CDD" id="cd22911">
    <property type="entry name" value="HFD_H3"/>
    <property type="match status" value="1"/>
</dbReference>
<dbReference type="SUPFAM" id="SSF47113">
    <property type="entry name" value="Histone-fold"/>
    <property type="match status" value="1"/>
</dbReference>
<dbReference type="InterPro" id="IPR009072">
    <property type="entry name" value="Histone-fold"/>
</dbReference>
<dbReference type="Pfam" id="PF00125">
    <property type="entry name" value="Histone"/>
    <property type="match status" value="1"/>
</dbReference>
<dbReference type="SMART" id="SM00428">
    <property type="entry name" value="H3"/>
    <property type="match status" value="1"/>
</dbReference>
<gene>
    <name evidence="3" type="ORF">HU200_052194</name>
</gene>